<dbReference type="AlphaFoldDB" id="A0AAP3BEZ5"/>
<evidence type="ECO:0000313" key="2">
    <source>
        <dbReference type="Proteomes" id="UP001209344"/>
    </source>
</evidence>
<dbReference type="EMBL" id="JAPDVK010000004">
    <property type="protein sequence ID" value="MCW4129750.1"/>
    <property type="molecule type" value="Genomic_DNA"/>
</dbReference>
<gene>
    <name evidence="1" type="ORF">ONT16_16190</name>
</gene>
<sequence length="208" mass="24015">NNMRLPIVIVEMLQRKSGNDLCLPSDCEFLSLDIESKIGVHLGATTLKRLLGFAKDERAPHASTLEVIAQYLGFPHWEQVLDEADNWNSCFDRPKHILRSADLDAGDEVRISYKPDRMVTFRYVGDNWYEVVKRENDKLVEGDRLCILAFELHRSFYASEVIRDGESLGTYTAAISTGIRHLELIRYTSFEQFRTGEAFFRFYGKLKK</sequence>
<accession>A0AAP3BEZ5</accession>
<evidence type="ECO:0000313" key="1">
    <source>
        <dbReference type="EMBL" id="MCW4129750.1"/>
    </source>
</evidence>
<name>A0AAP3BEZ5_9BACT</name>
<dbReference type="RefSeq" id="WP_264967118.1">
    <property type="nucleotide sequence ID" value="NZ_JAPDVK010000004.1"/>
</dbReference>
<reference evidence="1" key="1">
    <citation type="submission" date="2022-11" db="EMBL/GenBank/DDBJ databases">
        <title>Genomic repertoires linked with pathogenic potency of arthritogenic Prevotella copri isolated from the gut of rheumatoid arthritis patients.</title>
        <authorList>
            <person name="Nii T."/>
            <person name="Maeda Y."/>
            <person name="Motooka D."/>
            <person name="Naito M."/>
            <person name="Matsumoto Y."/>
            <person name="Ogawa T."/>
            <person name="Oguro-Igashira E."/>
            <person name="Kishikawa T."/>
            <person name="Yamashita M."/>
            <person name="Koizumi S."/>
            <person name="Kurakawa T."/>
            <person name="Okumura R."/>
            <person name="Kayama H."/>
            <person name="Murakami M."/>
            <person name="Sakaguchi T."/>
            <person name="Das B."/>
            <person name="Nakamura S."/>
            <person name="Okada Y."/>
            <person name="Kumanogoh A."/>
            <person name="Takeda K."/>
        </authorList>
    </citation>
    <scope>NUCLEOTIDE SEQUENCE</scope>
    <source>
        <strain evidence="1">F3-75</strain>
    </source>
</reference>
<organism evidence="1 2">
    <name type="scientific">Segatella copri</name>
    <dbReference type="NCBI Taxonomy" id="165179"/>
    <lineage>
        <taxon>Bacteria</taxon>
        <taxon>Pseudomonadati</taxon>
        <taxon>Bacteroidota</taxon>
        <taxon>Bacteroidia</taxon>
        <taxon>Bacteroidales</taxon>
        <taxon>Prevotellaceae</taxon>
        <taxon>Segatella</taxon>
    </lineage>
</organism>
<dbReference type="Proteomes" id="UP001209344">
    <property type="component" value="Unassembled WGS sequence"/>
</dbReference>
<comment type="caution">
    <text evidence="1">The sequence shown here is derived from an EMBL/GenBank/DDBJ whole genome shotgun (WGS) entry which is preliminary data.</text>
</comment>
<feature type="non-terminal residue" evidence="1">
    <location>
        <position position="1"/>
    </location>
</feature>
<proteinExistence type="predicted"/>
<protein>
    <submittedName>
        <fullName evidence="1">Uncharacterized protein</fullName>
    </submittedName>
</protein>